<sequence>MDVEDCPTPPCILERGRSYLVNINFTSSVDTDTLTVAATANIGGIEVPWPDLDSDACKQLENSPTPCPISVGNMVDWTMSADVLSIYPTIETVVTFQLLDSSSNPQTCAMLSAIIV</sequence>
<comment type="similarity">
    <text evidence="2">Belongs to the NPC2 family.</text>
</comment>
<dbReference type="InterPro" id="IPR003172">
    <property type="entry name" value="ML_dom"/>
</dbReference>
<dbReference type="FunFam" id="2.60.40.770:FF:000001">
    <property type="entry name" value="NPC intracellular cholesterol transporter 2"/>
    <property type="match status" value="1"/>
</dbReference>
<comment type="caution">
    <text evidence="5">The sequence shown here is derived from an EMBL/GenBank/DDBJ whole genome shotgun (WGS) entry which is preliminary data.</text>
</comment>
<keyword evidence="3" id="KW-0964">Secreted</keyword>
<proteinExistence type="inferred from homology"/>
<reference evidence="5 6" key="1">
    <citation type="submission" date="2023-11" db="EMBL/GenBank/DDBJ databases">
        <title>Halocaridina rubra genome assembly.</title>
        <authorList>
            <person name="Smith C."/>
        </authorList>
    </citation>
    <scope>NUCLEOTIDE SEQUENCE [LARGE SCALE GENOMIC DNA]</scope>
    <source>
        <strain evidence="5">EP-1</strain>
        <tissue evidence="5">Whole</tissue>
    </source>
</reference>
<keyword evidence="6" id="KW-1185">Reference proteome</keyword>
<dbReference type="EMBL" id="JAXCGZ010020827">
    <property type="protein sequence ID" value="KAK7065290.1"/>
    <property type="molecule type" value="Genomic_DNA"/>
</dbReference>
<comment type="subcellular location">
    <subcellularLocation>
        <location evidence="1">Secreted</location>
    </subcellularLocation>
</comment>
<dbReference type="SUPFAM" id="SSF81296">
    <property type="entry name" value="E set domains"/>
    <property type="match status" value="1"/>
</dbReference>
<dbReference type="Gene3D" id="2.60.40.770">
    <property type="match status" value="1"/>
</dbReference>
<evidence type="ECO:0000256" key="2">
    <source>
        <dbReference type="ARBA" id="ARBA00006370"/>
    </source>
</evidence>
<dbReference type="AlphaFoldDB" id="A0AAN8ZYA1"/>
<dbReference type="Proteomes" id="UP001381693">
    <property type="component" value="Unassembled WGS sequence"/>
</dbReference>
<organism evidence="5 6">
    <name type="scientific">Halocaridina rubra</name>
    <name type="common">Hawaiian red shrimp</name>
    <dbReference type="NCBI Taxonomy" id="373956"/>
    <lineage>
        <taxon>Eukaryota</taxon>
        <taxon>Metazoa</taxon>
        <taxon>Ecdysozoa</taxon>
        <taxon>Arthropoda</taxon>
        <taxon>Crustacea</taxon>
        <taxon>Multicrustacea</taxon>
        <taxon>Malacostraca</taxon>
        <taxon>Eumalacostraca</taxon>
        <taxon>Eucarida</taxon>
        <taxon>Decapoda</taxon>
        <taxon>Pleocyemata</taxon>
        <taxon>Caridea</taxon>
        <taxon>Atyoidea</taxon>
        <taxon>Atyidae</taxon>
        <taxon>Halocaridina</taxon>
    </lineage>
</organism>
<feature type="domain" description="MD-2-related lipid-recognition" evidence="4">
    <location>
        <begin position="2"/>
        <end position="113"/>
    </location>
</feature>
<evidence type="ECO:0000313" key="5">
    <source>
        <dbReference type="EMBL" id="KAK7065290.1"/>
    </source>
</evidence>
<dbReference type="InterPro" id="IPR014756">
    <property type="entry name" value="Ig_E-set"/>
</dbReference>
<accession>A0AAN8ZYA1</accession>
<evidence type="ECO:0000259" key="4">
    <source>
        <dbReference type="SMART" id="SM00737"/>
    </source>
</evidence>
<evidence type="ECO:0000256" key="1">
    <source>
        <dbReference type="ARBA" id="ARBA00004613"/>
    </source>
</evidence>
<dbReference type="SMART" id="SM00737">
    <property type="entry name" value="ML"/>
    <property type="match status" value="1"/>
</dbReference>
<name>A0AAN8ZYA1_HALRR</name>
<dbReference type="GO" id="GO:0005576">
    <property type="term" value="C:extracellular region"/>
    <property type="evidence" value="ECO:0007669"/>
    <property type="project" value="UniProtKB-SubCell"/>
</dbReference>
<gene>
    <name evidence="5" type="ORF">SK128_017861</name>
</gene>
<evidence type="ECO:0000256" key="3">
    <source>
        <dbReference type="ARBA" id="ARBA00022525"/>
    </source>
</evidence>
<dbReference type="Pfam" id="PF02221">
    <property type="entry name" value="E1_DerP2_DerF2"/>
    <property type="match status" value="1"/>
</dbReference>
<evidence type="ECO:0000313" key="6">
    <source>
        <dbReference type="Proteomes" id="UP001381693"/>
    </source>
</evidence>
<protein>
    <recommendedName>
        <fullName evidence="4">MD-2-related lipid-recognition domain-containing protein</fullName>
    </recommendedName>
</protein>